<keyword evidence="1" id="KW-0472">Membrane</keyword>
<dbReference type="RefSeq" id="WP_184940829.1">
    <property type="nucleotide sequence ID" value="NZ_BAAAWZ010000001.1"/>
</dbReference>
<name>A0A841CZU2_PLAVE</name>
<comment type="caution">
    <text evidence="2">The sequence shown here is derived from an EMBL/GenBank/DDBJ whole genome shotgun (WGS) entry which is preliminary data.</text>
</comment>
<keyword evidence="1" id="KW-1133">Transmembrane helix</keyword>
<feature type="transmembrane region" description="Helical" evidence="1">
    <location>
        <begin position="95"/>
        <end position="118"/>
    </location>
</feature>
<proteinExistence type="predicted"/>
<evidence type="ECO:0000313" key="3">
    <source>
        <dbReference type="Proteomes" id="UP000562352"/>
    </source>
</evidence>
<keyword evidence="1" id="KW-0812">Transmembrane</keyword>
<reference evidence="2 3" key="1">
    <citation type="submission" date="2020-08" db="EMBL/GenBank/DDBJ databases">
        <title>Genomic Encyclopedia of Type Strains, Phase III (KMG-III): the genomes of soil and plant-associated and newly described type strains.</title>
        <authorList>
            <person name="Whitman W."/>
        </authorList>
    </citation>
    <scope>NUCLEOTIDE SEQUENCE [LARGE SCALE GENOMIC DNA]</scope>
    <source>
        <strain evidence="2 3">CECT 3303</strain>
    </source>
</reference>
<protein>
    <submittedName>
        <fullName evidence="2">Uncharacterized protein</fullName>
    </submittedName>
</protein>
<feature type="transmembrane region" description="Helical" evidence="1">
    <location>
        <begin position="58"/>
        <end position="83"/>
    </location>
</feature>
<organism evidence="2 3">
    <name type="scientific">Planomonospora venezuelensis</name>
    <dbReference type="NCBI Taxonomy" id="1999"/>
    <lineage>
        <taxon>Bacteria</taxon>
        <taxon>Bacillati</taxon>
        <taxon>Actinomycetota</taxon>
        <taxon>Actinomycetes</taxon>
        <taxon>Streptosporangiales</taxon>
        <taxon>Streptosporangiaceae</taxon>
        <taxon>Planomonospora</taxon>
    </lineage>
</organism>
<keyword evidence="3" id="KW-1185">Reference proteome</keyword>
<sequence length="167" mass="17160">MTADHARRSEIVRRTIVTGALGGAGTGLVMLVLTGLLLRDLGLLDFDEMLPQLWQTSFFSIVLGLLAGVVAALPVAAVMALAVRWLAVRRVRAQLVCASACAVAAVVLTGVIIMLVAGTAPWEWFAAHPAPWVPVVAAAGLGSWRGPYLVAGRSAAGSAAPGRSPGA</sequence>
<accession>A0A841CZU2</accession>
<dbReference type="AlphaFoldDB" id="A0A841CZU2"/>
<gene>
    <name evidence="2" type="ORF">FHS22_002264</name>
</gene>
<dbReference type="EMBL" id="JACHJJ010000006">
    <property type="protein sequence ID" value="MBB5962990.1"/>
    <property type="molecule type" value="Genomic_DNA"/>
</dbReference>
<feature type="transmembrane region" description="Helical" evidence="1">
    <location>
        <begin position="16"/>
        <end position="38"/>
    </location>
</feature>
<dbReference type="Proteomes" id="UP000562352">
    <property type="component" value="Unassembled WGS sequence"/>
</dbReference>
<evidence type="ECO:0000256" key="1">
    <source>
        <dbReference type="SAM" id="Phobius"/>
    </source>
</evidence>
<evidence type="ECO:0000313" key="2">
    <source>
        <dbReference type="EMBL" id="MBB5962990.1"/>
    </source>
</evidence>